<feature type="compositionally biased region" description="Basic and acidic residues" evidence="3">
    <location>
        <begin position="1331"/>
        <end position="1342"/>
    </location>
</feature>
<evidence type="ECO:0000256" key="1">
    <source>
        <dbReference type="ARBA" id="ARBA00022553"/>
    </source>
</evidence>
<dbReference type="GO" id="GO:0040029">
    <property type="term" value="P:epigenetic regulation of gene expression"/>
    <property type="evidence" value="ECO:0000318"/>
    <property type="project" value="GO_Central"/>
</dbReference>
<comment type="caution">
    <text evidence="5">The sequence shown here is derived from an EMBL/GenBank/DDBJ whole genome shotgun (WGS) entry which is preliminary data.</text>
</comment>
<reference evidence="5 6" key="2">
    <citation type="journal article" date="2017" name="Genome Biol.">
        <title>New reference genome sequences of hot pepper reveal the massive evolution of plant disease-resistance genes by retroduplication.</title>
        <authorList>
            <person name="Kim S."/>
            <person name="Park J."/>
            <person name="Yeom S.I."/>
            <person name="Kim Y.M."/>
            <person name="Seo E."/>
            <person name="Kim K.T."/>
            <person name="Kim M.S."/>
            <person name="Lee J.M."/>
            <person name="Cheong K."/>
            <person name="Shin H.S."/>
            <person name="Kim S.B."/>
            <person name="Han K."/>
            <person name="Lee J."/>
            <person name="Park M."/>
            <person name="Lee H.A."/>
            <person name="Lee H.Y."/>
            <person name="Lee Y."/>
            <person name="Oh S."/>
            <person name="Lee J.H."/>
            <person name="Choi E."/>
            <person name="Choi E."/>
            <person name="Lee S.E."/>
            <person name="Jeon J."/>
            <person name="Kim H."/>
            <person name="Choi G."/>
            <person name="Song H."/>
            <person name="Lee J."/>
            <person name="Lee S.C."/>
            <person name="Kwon J.K."/>
            <person name="Lee H.Y."/>
            <person name="Koo N."/>
            <person name="Hong Y."/>
            <person name="Kim R.W."/>
            <person name="Kang W.H."/>
            <person name="Huh J.H."/>
            <person name="Kang B.C."/>
            <person name="Yang T.J."/>
            <person name="Lee Y.H."/>
            <person name="Bennetzen J.L."/>
            <person name="Choi D."/>
        </authorList>
    </citation>
    <scope>NUCLEOTIDE SEQUENCE [LARGE SCALE GENOMIC DNA]</scope>
    <source>
        <strain evidence="6">cv. CM334</strain>
    </source>
</reference>
<feature type="coiled-coil region" evidence="2">
    <location>
        <begin position="756"/>
        <end position="787"/>
    </location>
</feature>
<feature type="region of interest" description="Disordered" evidence="3">
    <location>
        <begin position="728"/>
        <end position="749"/>
    </location>
</feature>
<feature type="compositionally biased region" description="Basic and acidic residues" evidence="3">
    <location>
        <begin position="667"/>
        <end position="684"/>
    </location>
</feature>
<keyword evidence="6" id="KW-1185">Reference proteome</keyword>
<feature type="compositionally biased region" description="Low complexity" evidence="3">
    <location>
        <begin position="54"/>
        <end position="76"/>
    </location>
</feature>
<protein>
    <recommendedName>
        <fullName evidence="4">BAT2 N-terminal domain-containing protein</fullName>
    </recommendedName>
</protein>
<feature type="region of interest" description="Disordered" evidence="3">
    <location>
        <begin position="968"/>
        <end position="1568"/>
    </location>
</feature>
<keyword evidence="1" id="KW-0597">Phosphoprotein</keyword>
<dbReference type="InterPro" id="IPR038808">
    <property type="entry name" value="MOS1-like"/>
</dbReference>
<feature type="region of interest" description="Disordered" evidence="3">
    <location>
        <begin position="555"/>
        <end position="575"/>
    </location>
</feature>
<dbReference type="OrthoDB" id="1939715at2759"/>
<feature type="compositionally biased region" description="Basic residues" evidence="3">
    <location>
        <begin position="1291"/>
        <end position="1301"/>
    </location>
</feature>
<feature type="compositionally biased region" description="Low complexity" evidence="3">
    <location>
        <begin position="121"/>
        <end position="138"/>
    </location>
</feature>
<feature type="compositionally biased region" description="Basic and acidic residues" evidence="3">
    <location>
        <begin position="1230"/>
        <end position="1259"/>
    </location>
</feature>
<evidence type="ECO:0000313" key="6">
    <source>
        <dbReference type="Proteomes" id="UP000222542"/>
    </source>
</evidence>
<feature type="compositionally biased region" description="Basic and acidic residues" evidence="3">
    <location>
        <begin position="484"/>
        <end position="510"/>
    </location>
</feature>
<organism evidence="5 6">
    <name type="scientific">Capsicum annuum</name>
    <name type="common">Capsicum pepper</name>
    <dbReference type="NCBI Taxonomy" id="4072"/>
    <lineage>
        <taxon>Eukaryota</taxon>
        <taxon>Viridiplantae</taxon>
        <taxon>Streptophyta</taxon>
        <taxon>Embryophyta</taxon>
        <taxon>Tracheophyta</taxon>
        <taxon>Spermatophyta</taxon>
        <taxon>Magnoliopsida</taxon>
        <taxon>eudicotyledons</taxon>
        <taxon>Gunneridae</taxon>
        <taxon>Pentapetalae</taxon>
        <taxon>asterids</taxon>
        <taxon>lamiids</taxon>
        <taxon>Solanales</taxon>
        <taxon>Solanaceae</taxon>
        <taxon>Solanoideae</taxon>
        <taxon>Capsiceae</taxon>
        <taxon>Capsicum</taxon>
    </lineage>
</organism>
<dbReference type="OMA" id="QHDGWEG"/>
<feature type="compositionally biased region" description="Low complexity" evidence="3">
    <location>
        <begin position="1043"/>
        <end position="1053"/>
    </location>
</feature>
<dbReference type="STRING" id="4072.A0A1U8FXV7"/>
<evidence type="ECO:0000256" key="3">
    <source>
        <dbReference type="SAM" id="MobiDB-lite"/>
    </source>
</evidence>
<feature type="compositionally biased region" description="Pro residues" evidence="3">
    <location>
        <begin position="328"/>
        <end position="346"/>
    </location>
</feature>
<feature type="compositionally biased region" description="Basic and acidic residues" evidence="3">
    <location>
        <begin position="1474"/>
        <end position="1501"/>
    </location>
</feature>
<feature type="compositionally biased region" description="Polar residues" evidence="3">
    <location>
        <begin position="185"/>
        <end position="194"/>
    </location>
</feature>
<feature type="region of interest" description="Disordered" evidence="3">
    <location>
        <begin position="185"/>
        <end position="280"/>
    </location>
</feature>
<reference evidence="5 6" key="1">
    <citation type="journal article" date="2014" name="Nat. Genet.">
        <title>Genome sequence of the hot pepper provides insights into the evolution of pungency in Capsicum species.</title>
        <authorList>
            <person name="Kim S."/>
            <person name="Park M."/>
            <person name="Yeom S.I."/>
            <person name="Kim Y.M."/>
            <person name="Lee J.M."/>
            <person name="Lee H.A."/>
            <person name="Seo E."/>
            <person name="Choi J."/>
            <person name="Cheong K."/>
            <person name="Kim K.T."/>
            <person name="Jung K."/>
            <person name="Lee G.W."/>
            <person name="Oh S.K."/>
            <person name="Bae C."/>
            <person name="Kim S.B."/>
            <person name="Lee H.Y."/>
            <person name="Kim S.Y."/>
            <person name="Kim M.S."/>
            <person name="Kang B.C."/>
            <person name="Jo Y.D."/>
            <person name="Yang H.B."/>
            <person name="Jeong H.J."/>
            <person name="Kang W.H."/>
            <person name="Kwon J.K."/>
            <person name="Shin C."/>
            <person name="Lim J.Y."/>
            <person name="Park J.H."/>
            <person name="Huh J.H."/>
            <person name="Kim J.S."/>
            <person name="Kim B.D."/>
            <person name="Cohen O."/>
            <person name="Paran I."/>
            <person name="Suh M.C."/>
            <person name="Lee S.B."/>
            <person name="Kim Y.K."/>
            <person name="Shin Y."/>
            <person name="Noh S.J."/>
            <person name="Park J."/>
            <person name="Seo Y.S."/>
            <person name="Kwon S.Y."/>
            <person name="Kim H.A."/>
            <person name="Park J.M."/>
            <person name="Kim H.J."/>
            <person name="Choi S.B."/>
            <person name="Bosland P.W."/>
            <person name="Reeves G."/>
            <person name="Jo S.H."/>
            <person name="Lee B.W."/>
            <person name="Cho H.T."/>
            <person name="Choi H.S."/>
            <person name="Lee M.S."/>
            <person name="Yu Y."/>
            <person name="Do Choi Y."/>
            <person name="Park B.S."/>
            <person name="van Deynze A."/>
            <person name="Ashrafi H."/>
            <person name="Hill T."/>
            <person name="Kim W.T."/>
            <person name="Pai H.S."/>
            <person name="Ahn H.K."/>
            <person name="Yeam I."/>
            <person name="Giovannoni J.J."/>
            <person name="Rose J.K."/>
            <person name="Sorensen I."/>
            <person name="Lee S.J."/>
            <person name="Kim R.W."/>
            <person name="Choi I.Y."/>
            <person name="Choi B.S."/>
            <person name="Lim J.S."/>
            <person name="Lee Y.H."/>
            <person name="Choi D."/>
        </authorList>
    </citation>
    <scope>NUCLEOTIDE SEQUENCE [LARGE SCALE GENOMIC DNA]</scope>
    <source>
        <strain evidence="6">cv. CM334</strain>
    </source>
</reference>
<feature type="compositionally biased region" description="Basic and acidic residues" evidence="3">
    <location>
        <begin position="1133"/>
        <end position="1150"/>
    </location>
</feature>
<dbReference type="InterPro" id="IPR009738">
    <property type="entry name" value="BAT2_N"/>
</dbReference>
<feature type="compositionally biased region" description="Polar residues" evidence="3">
    <location>
        <begin position="1356"/>
        <end position="1366"/>
    </location>
</feature>
<feature type="compositionally biased region" description="Basic residues" evidence="3">
    <location>
        <begin position="978"/>
        <end position="989"/>
    </location>
</feature>
<dbReference type="Gramene" id="PHT62750">
    <property type="protein sequence ID" value="PHT62750"/>
    <property type="gene ID" value="T459_33413"/>
</dbReference>
<dbReference type="PANTHER" id="PTHR34805:SF1">
    <property type="entry name" value="PROTEIN MODIFIER OF SNC1 1"/>
    <property type="match status" value="1"/>
</dbReference>
<gene>
    <name evidence="5" type="ORF">T459_33413</name>
</gene>
<feature type="compositionally biased region" description="Low complexity" evidence="3">
    <location>
        <begin position="1003"/>
        <end position="1012"/>
    </location>
</feature>
<feature type="region of interest" description="Disordered" evidence="3">
    <location>
        <begin position="328"/>
        <end position="358"/>
    </location>
</feature>
<proteinExistence type="predicted"/>
<keyword evidence="2" id="KW-0175">Coiled coil</keyword>
<evidence type="ECO:0000259" key="4">
    <source>
        <dbReference type="Pfam" id="PF07001"/>
    </source>
</evidence>
<accession>A0A1U8FXV7</accession>
<feature type="compositionally biased region" description="Basic residues" evidence="3">
    <location>
        <begin position="1060"/>
        <end position="1073"/>
    </location>
</feature>
<feature type="region of interest" description="Disordered" evidence="3">
    <location>
        <begin position="54"/>
        <end position="165"/>
    </location>
</feature>
<dbReference type="KEGG" id="cann:107862550"/>
<dbReference type="EMBL" id="AYRZ02000062">
    <property type="protein sequence ID" value="PHT62750.1"/>
    <property type="molecule type" value="Genomic_DNA"/>
</dbReference>
<feature type="region of interest" description="Disordered" evidence="3">
    <location>
        <begin position="892"/>
        <end position="943"/>
    </location>
</feature>
<feature type="region of interest" description="Disordered" evidence="3">
    <location>
        <begin position="628"/>
        <end position="705"/>
    </location>
</feature>
<evidence type="ECO:0000313" key="5">
    <source>
        <dbReference type="EMBL" id="PHT62750.1"/>
    </source>
</evidence>
<feature type="compositionally biased region" description="Gly residues" evidence="3">
    <location>
        <begin position="1548"/>
        <end position="1561"/>
    </location>
</feature>
<dbReference type="Pfam" id="PF07001">
    <property type="entry name" value="BAT2_N"/>
    <property type="match status" value="1"/>
</dbReference>
<dbReference type="Proteomes" id="UP000222542">
    <property type="component" value="Unassembled WGS sequence"/>
</dbReference>
<feature type="compositionally biased region" description="Polar residues" evidence="3">
    <location>
        <begin position="1313"/>
        <end position="1330"/>
    </location>
</feature>
<name>A0A1U8FXV7_CAPAN</name>
<dbReference type="PANTHER" id="PTHR34805">
    <property type="entry name" value="PROTEIN MODIFIER OF SNC1 1"/>
    <property type="match status" value="1"/>
</dbReference>
<feature type="compositionally biased region" description="Polar residues" evidence="3">
    <location>
        <begin position="1152"/>
        <end position="1169"/>
    </location>
</feature>
<sequence length="1568" mass="169349">MTSNMLAGERRWVSARRGGMTVLGKVAVPKPLNLPSQRLENHGLDPNVEIVPKGTLSWGSRTSSSTSNPWGSSTHSPNADGGASSPSHLRSRPSSGGSGTRPSTAGSDRTQEPTTSAWGTSSRPSSASGPLSSSKVPSTLARPRSAETRPGSSQLSRFAEPVSEHPVAWGATATAERLGVLSSKNEGFSLTSGDFPTLGSDRDASGKTTESQDHGSSSRPSSASGKVAQPLEKTSASHSDVKGGAFDAWKKDGQSAEDPPQHGMEKWQGDPHQYHGPNVPPQHFDAWRGPPMNPPAALWYRGPPGGPPYGAPVPPGGFPIEPFPYFPPQMPPPAMANSQPGPPPGPGSRGHHPRGGDIYRPQIADAYIRPNMPFRPGFYSGPVAFEGYYGPPMGYCNSNEREIPLMGMPPGPPVYNRYSGPNTPDPSNTHARIGSHGVHTKSMPEALESTHPDDAKGPYKVLLKHDAREEGETWEHAAPINGPYHDRSSQRSLQRHERGGEYGGEKELYSRRTTGYPRNYGDRGGDFSDATNTNSLEGIDTMKVADGSWTKKSGYVESSGGVPPPSMAPEKVSAPAVTAKDSSLMQKIEGLNAKVRASDGRYEAPYVSSEEDMNKSELNSMVTNSVNEAKGGLVPLERTHTSGTTGSKGGHSIAAMSRRPYHGAPTRNDHLGKPKFDRHDDGWRKKSIAADSSAAASGTFVEPASNVHACESGPEVEAVEQALTDISVSGEKESLSELHDSADTQAQRAKMKELARQRALQLQKEEEERIKQQRAKALAKLEELNRRMQAGDALGQKAEKDLPADITKQDLQGSSPPETVLSTVMPQPHNATLAANGNVIDASEHILDKDSEHINPPVVLEFGTSIMVQSEIAIPQPQAFLSKQEANKVSAARGKDICQSSDGGVIKPKRSSYKQRPNMIPKNMNEKSVPVSATEVSRGPNDVIVNNIPSTEVHEVSLNAESDMVNNAKFAVESSSQPRRKGNRTNKNKQKLDAVLPPPASPSPAHNVSNPAKVRNQQEKLNSSQLVLDVSSVQAGSGDNVVQPSEQSSPLPSEEGHGRVINHWKPQHPRRTQRNQQSNMHNDKFQGGDAVVWAPVRSQSKTEDAGEASQKIGSNSIGPLKSDNMVQSNSKSKRAEMERYVPKPVAKELAQHGSNQQPLLLSGNSSGPDGTSGRPESRPENSGCSAPTGSATESLSIESRDGDGKHNNNKQGKAHGVWRQRGSTELALDPSKDEYKSLDHTRSLKPDGESMRYESKCSGEFDVSDGWNMPGDFEGQRTTIPVVPDEGTTGKGKRYPSKGHRSTGNSGYEHKNSSVGPQQNHSLSGATETNLMDRRVPAKENRGVGNRTPPPHWQPKSHTGAQNSTMEGDRVNRRDYHHNKVGIPPSSEKESWDMGAGQADSFSSEDKIVPEVPNVRNLDPRRERKPASFRGRPYSPNQGPVVKAELAPDNAEAVQERSNSGLRRNVNQNNRSARTQESHGDSFSVKDNRQHSTSSGRERWRNNNHYEYQPVGQYNNSKPGNFEGPADGSQNVDQKRYRERGGQVQSKRGGGNFHGRQGGSGRVNVNYD</sequence>
<feature type="compositionally biased region" description="Polar residues" evidence="3">
    <location>
        <begin position="1456"/>
        <end position="1473"/>
    </location>
</feature>
<feature type="compositionally biased region" description="Basic and acidic residues" evidence="3">
    <location>
        <begin position="730"/>
        <end position="742"/>
    </location>
</feature>
<feature type="region of interest" description="Disordered" evidence="3">
    <location>
        <begin position="474"/>
        <end position="534"/>
    </location>
</feature>
<feature type="compositionally biased region" description="Basic and acidic residues" evidence="3">
    <location>
        <begin position="248"/>
        <end position="273"/>
    </location>
</feature>
<feature type="compositionally biased region" description="Low complexity" evidence="3">
    <location>
        <begin position="83"/>
        <end position="107"/>
    </location>
</feature>
<evidence type="ECO:0000256" key="2">
    <source>
        <dbReference type="SAM" id="Coils"/>
    </source>
</evidence>
<feature type="domain" description="BAT2 N-terminal" evidence="4">
    <location>
        <begin position="13"/>
        <end position="134"/>
    </location>
</feature>
<feature type="compositionally biased region" description="Low complexity" evidence="3">
    <location>
        <begin position="1023"/>
        <end position="1034"/>
    </location>
</feature>
<feature type="compositionally biased region" description="Polar residues" evidence="3">
    <location>
        <begin position="1180"/>
        <end position="1197"/>
    </location>
</feature>
<feature type="compositionally biased region" description="Basic and acidic residues" evidence="3">
    <location>
        <begin position="200"/>
        <end position="213"/>
    </location>
</feature>